<keyword evidence="2 4" id="KW-0863">Zinc-finger</keyword>
<protein>
    <recommendedName>
        <fullName evidence="6">RING-type domain-containing protein</fullName>
    </recommendedName>
</protein>
<sequence>MDILECTICITQYDEHNHRARMLPCLHYFCQDCLDQIILTSATPHCPKCRAVFNTHSAEMLPPNFLMDDLISERINGLQEMSLEGSDEDFSAGSCSKHRKCQLYFTCKSHNVKICRDCIVIEHPPSKCQVISLEDELEENKKIAINNLKIHMLSREKNISDLQKIINDARTERQEQKIDNEQYIKNANESIEECLENKNKLEKIHQELISSRTFNEINRSCQEAESILKVSNSIGMSLERNFKIGSSKYFQDIIDQNPDDFVNRIIQGGVTVHTTAKIIGETRFSQLLVKNGEIHLPALACCNSPPAPENTVNVSSLLAWYAWTSTDVYLTLASGGKDLGTVYIKLLDNASATYIRKLCMGTIGPSYRGTEFKGKSTITLKTGDVREYDHSIYSELPPAQPEKVFGGKGTVYITNDTGLGFWMAGNAIIPAVGDVIKGISVLEDAWKSFTSKIIIKDV</sequence>
<dbReference type="InterPro" id="IPR001841">
    <property type="entry name" value="Znf_RING"/>
</dbReference>
<dbReference type="InterPro" id="IPR013083">
    <property type="entry name" value="Znf_RING/FYVE/PHD"/>
</dbReference>
<feature type="non-terminal residue" evidence="7">
    <location>
        <position position="458"/>
    </location>
</feature>
<dbReference type="AlphaFoldDB" id="A0AAV2RE07"/>
<evidence type="ECO:0000313" key="8">
    <source>
        <dbReference type="Proteomes" id="UP001497623"/>
    </source>
</evidence>
<evidence type="ECO:0000313" key="7">
    <source>
        <dbReference type="EMBL" id="CAL4122153.1"/>
    </source>
</evidence>
<evidence type="ECO:0000256" key="5">
    <source>
        <dbReference type="SAM" id="Coils"/>
    </source>
</evidence>
<evidence type="ECO:0000256" key="4">
    <source>
        <dbReference type="PROSITE-ProRule" id="PRU00175"/>
    </source>
</evidence>
<evidence type="ECO:0000256" key="3">
    <source>
        <dbReference type="ARBA" id="ARBA00022833"/>
    </source>
</evidence>
<dbReference type="EMBL" id="CAXKWB010019621">
    <property type="protein sequence ID" value="CAL4122153.1"/>
    <property type="molecule type" value="Genomic_DNA"/>
</dbReference>
<feature type="domain" description="RING-type" evidence="6">
    <location>
        <begin position="6"/>
        <end position="50"/>
    </location>
</feature>
<evidence type="ECO:0000256" key="2">
    <source>
        <dbReference type="ARBA" id="ARBA00022771"/>
    </source>
</evidence>
<dbReference type="Proteomes" id="UP001497623">
    <property type="component" value="Unassembled WGS sequence"/>
</dbReference>
<name>A0AAV2RE07_MEGNR</name>
<evidence type="ECO:0000256" key="1">
    <source>
        <dbReference type="ARBA" id="ARBA00022723"/>
    </source>
</evidence>
<feature type="coiled-coil region" evidence="5">
    <location>
        <begin position="159"/>
        <end position="204"/>
    </location>
</feature>
<proteinExistence type="predicted"/>
<dbReference type="SUPFAM" id="SSF57850">
    <property type="entry name" value="RING/U-box"/>
    <property type="match status" value="1"/>
</dbReference>
<dbReference type="PROSITE" id="PS00518">
    <property type="entry name" value="ZF_RING_1"/>
    <property type="match status" value="1"/>
</dbReference>
<dbReference type="PANTHER" id="PTHR47156">
    <property type="entry name" value="PROTEIN CBG20824"/>
    <property type="match status" value="1"/>
</dbReference>
<keyword evidence="1" id="KW-0479">Metal-binding</keyword>
<dbReference type="InterPro" id="IPR052667">
    <property type="entry name" value="E3_ubiquitin-ligase_RING"/>
</dbReference>
<reference evidence="7 8" key="1">
    <citation type="submission" date="2024-05" db="EMBL/GenBank/DDBJ databases">
        <authorList>
            <person name="Wallberg A."/>
        </authorList>
    </citation>
    <scope>NUCLEOTIDE SEQUENCE [LARGE SCALE GENOMIC DNA]</scope>
</reference>
<accession>A0AAV2RE07</accession>
<evidence type="ECO:0000259" key="6">
    <source>
        <dbReference type="PROSITE" id="PS50089"/>
    </source>
</evidence>
<dbReference type="SUPFAM" id="SSF57845">
    <property type="entry name" value="B-box zinc-binding domain"/>
    <property type="match status" value="1"/>
</dbReference>
<dbReference type="SMART" id="SM00184">
    <property type="entry name" value="RING"/>
    <property type="match status" value="1"/>
</dbReference>
<keyword evidence="8" id="KW-1185">Reference proteome</keyword>
<dbReference type="Pfam" id="PF13639">
    <property type="entry name" value="zf-RING_2"/>
    <property type="match status" value="1"/>
</dbReference>
<dbReference type="PROSITE" id="PS50089">
    <property type="entry name" value="ZF_RING_2"/>
    <property type="match status" value="1"/>
</dbReference>
<dbReference type="Gene3D" id="3.30.160.60">
    <property type="entry name" value="Classic Zinc Finger"/>
    <property type="match status" value="1"/>
</dbReference>
<gene>
    <name evidence="7" type="ORF">MNOR_LOCUS22875</name>
</gene>
<dbReference type="GO" id="GO:0008270">
    <property type="term" value="F:zinc ion binding"/>
    <property type="evidence" value="ECO:0007669"/>
    <property type="project" value="UniProtKB-KW"/>
</dbReference>
<dbReference type="PANTHER" id="PTHR47156:SF10">
    <property type="entry name" value="E3 UBIQUITIN-PROTEIN LIGASE TRIM-21-RELATED"/>
    <property type="match status" value="1"/>
</dbReference>
<dbReference type="Gene3D" id="3.30.40.10">
    <property type="entry name" value="Zinc/RING finger domain, C3HC4 (zinc finger)"/>
    <property type="match status" value="1"/>
</dbReference>
<dbReference type="InterPro" id="IPR017907">
    <property type="entry name" value="Znf_RING_CS"/>
</dbReference>
<comment type="caution">
    <text evidence="7">The sequence shown here is derived from an EMBL/GenBank/DDBJ whole genome shotgun (WGS) entry which is preliminary data.</text>
</comment>
<keyword evidence="5" id="KW-0175">Coiled coil</keyword>
<organism evidence="7 8">
    <name type="scientific">Meganyctiphanes norvegica</name>
    <name type="common">Northern krill</name>
    <name type="synonym">Thysanopoda norvegica</name>
    <dbReference type="NCBI Taxonomy" id="48144"/>
    <lineage>
        <taxon>Eukaryota</taxon>
        <taxon>Metazoa</taxon>
        <taxon>Ecdysozoa</taxon>
        <taxon>Arthropoda</taxon>
        <taxon>Crustacea</taxon>
        <taxon>Multicrustacea</taxon>
        <taxon>Malacostraca</taxon>
        <taxon>Eumalacostraca</taxon>
        <taxon>Eucarida</taxon>
        <taxon>Euphausiacea</taxon>
        <taxon>Euphausiidae</taxon>
        <taxon>Meganyctiphanes</taxon>
    </lineage>
</organism>
<keyword evidence="3" id="KW-0862">Zinc</keyword>